<accession>A0A3A1YY65</accession>
<evidence type="ECO:0000313" key="2">
    <source>
        <dbReference type="Proteomes" id="UP000266206"/>
    </source>
</evidence>
<name>A0A3A1YY65_9BURK</name>
<sequence length="439" mass="49750">MDNEQVPLHKPTGIRPAPLPCALVAFESDQGRAGCCYLPDGQYQQIEGPSQLRNDILWLSNLPALEPLTHLYPNLRSRVYLNRRPEDICRDLAITNPLEPAPGIEETANCAARLSSVFTRVTTIAARAYGWDVYEMGPLRVREPLLMRDIEASLPTIASVEPELQRALVQAYQGFSAPDTTQYYWSPNHISITLRFNELRYINQLLSAPVPCKGKWIKVQGQAWNQSEVLDYCLARPTVVRASIDWSNTSEQESVLAAFGMSGQAKGSQRRWLTQPELAWISKLARIEIHQFWVFEGNLQPLSDEWQLPELLKDRPQAALSYSAGLVAHNHFLALTEQKWDRDNKIMSATAPATWLRALDRAMMYQIAYKAEKKGFTVQRYGLGSLQVRIHPDQIAQLEAFRQENGFLYPDLKWIQDQHALNQAPAPGAVKKKAGWHPL</sequence>
<dbReference type="Proteomes" id="UP000266206">
    <property type="component" value="Unassembled WGS sequence"/>
</dbReference>
<reference evidence="1 2" key="1">
    <citation type="submission" date="2017-08" db="EMBL/GenBank/DDBJ databases">
        <title>Pusillimonas indicus sp. nov., a member of the family Alcaligenaceae isolated from surface seawater.</title>
        <authorList>
            <person name="Li J."/>
        </authorList>
    </citation>
    <scope>NUCLEOTIDE SEQUENCE [LARGE SCALE GENOMIC DNA]</scope>
    <source>
        <strain evidence="1 2">L52-1-41</strain>
    </source>
</reference>
<organism evidence="1 2">
    <name type="scientific">Neopusillimonas maritima</name>
    <dbReference type="NCBI Taxonomy" id="2026239"/>
    <lineage>
        <taxon>Bacteria</taxon>
        <taxon>Pseudomonadati</taxon>
        <taxon>Pseudomonadota</taxon>
        <taxon>Betaproteobacteria</taxon>
        <taxon>Burkholderiales</taxon>
        <taxon>Alcaligenaceae</taxon>
        <taxon>Neopusillimonas</taxon>
    </lineage>
</organism>
<proteinExistence type="predicted"/>
<evidence type="ECO:0000313" key="1">
    <source>
        <dbReference type="EMBL" id="RIY41027.1"/>
    </source>
</evidence>
<dbReference type="AlphaFoldDB" id="A0A3A1YY65"/>
<comment type="caution">
    <text evidence="1">The sequence shown here is derived from an EMBL/GenBank/DDBJ whole genome shotgun (WGS) entry which is preliminary data.</text>
</comment>
<protein>
    <submittedName>
        <fullName evidence="1">Uncharacterized protein</fullName>
    </submittedName>
</protein>
<gene>
    <name evidence="1" type="ORF">CJP73_07725</name>
</gene>
<dbReference type="EMBL" id="NQYH01000005">
    <property type="protein sequence ID" value="RIY41027.1"/>
    <property type="molecule type" value="Genomic_DNA"/>
</dbReference>